<name>A0ABR3K0X5_9AGAR</name>
<feature type="compositionally biased region" description="Low complexity" evidence="1">
    <location>
        <begin position="855"/>
        <end position="865"/>
    </location>
</feature>
<feature type="transmembrane region" description="Helical" evidence="2">
    <location>
        <begin position="976"/>
        <end position="997"/>
    </location>
</feature>
<evidence type="ECO:0008006" key="5">
    <source>
        <dbReference type="Google" id="ProtNLM"/>
    </source>
</evidence>
<evidence type="ECO:0000313" key="4">
    <source>
        <dbReference type="Proteomes" id="UP001556367"/>
    </source>
</evidence>
<gene>
    <name evidence="3" type="ORF">HGRIS_005956</name>
</gene>
<feature type="region of interest" description="Disordered" evidence="1">
    <location>
        <begin position="650"/>
        <end position="865"/>
    </location>
</feature>
<organism evidence="3 4">
    <name type="scientific">Hohenbuehelia grisea</name>
    <dbReference type="NCBI Taxonomy" id="104357"/>
    <lineage>
        <taxon>Eukaryota</taxon>
        <taxon>Fungi</taxon>
        <taxon>Dikarya</taxon>
        <taxon>Basidiomycota</taxon>
        <taxon>Agaricomycotina</taxon>
        <taxon>Agaricomycetes</taxon>
        <taxon>Agaricomycetidae</taxon>
        <taxon>Agaricales</taxon>
        <taxon>Pleurotineae</taxon>
        <taxon>Pleurotaceae</taxon>
        <taxon>Hohenbuehelia</taxon>
    </lineage>
</organism>
<feature type="compositionally biased region" description="Low complexity" evidence="1">
    <location>
        <begin position="245"/>
        <end position="284"/>
    </location>
</feature>
<keyword evidence="4" id="KW-1185">Reference proteome</keyword>
<feature type="compositionally biased region" description="Polar residues" evidence="1">
    <location>
        <begin position="717"/>
        <end position="733"/>
    </location>
</feature>
<proteinExistence type="predicted"/>
<keyword evidence="2" id="KW-0472">Membrane</keyword>
<feature type="compositionally biased region" description="Low complexity" evidence="1">
    <location>
        <begin position="818"/>
        <end position="830"/>
    </location>
</feature>
<feature type="compositionally biased region" description="Polar residues" evidence="1">
    <location>
        <begin position="772"/>
        <end position="784"/>
    </location>
</feature>
<accession>A0ABR3K0X5</accession>
<evidence type="ECO:0000256" key="1">
    <source>
        <dbReference type="SAM" id="MobiDB-lite"/>
    </source>
</evidence>
<keyword evidence="2" id="KW-0812">Transmembrane</keyword>
<reference evidence="4" key="1">
    <citation type="submission" date="2024-06" db="EMBL/GenBank/DDBJ databases">
        <title>Multi-omics analyses provide insights into the biosynthesis of the anticancer antibiotic pleurotin in Hohenbuehelia grisea.</title>
        <authorList>
            <person name="Weaver J.A."/>
            <person name="Alberti F."/>
        </authorList>
    </citation>
    <scope>NUCLEOTIDE SEQUENCE [LARGE SCALE GENOMIC DNA]</scope>
    <source>
        <strain evidence="4">T-177</strain>
    </source>
</reference>
<keyword evidence="2" id="KW-1133">Transmembrane helix</keyword>
<dbReference type="EMBL" id="JASNQZ010000001">
    <property type="protein sequence ID" value="KAL0960956.1"/>
    <property type="molecule type" value="Genomic_DNA"/>
</dbReference>
<sequence length="1056" mass="116053">MSGFLSRLRRHGHSFPERTESPKTPPDRPRTSWSEPAVQWPTKIHPDLNALVADSASRPLPSSLAPGTGGLRPSPSFLRRQRERRHSDVGRIRETWSSSPRHSTPERRSPHQPSEETPSPERDYDTAPSSQESSDMSPISPEIVRPIPDVSVSSQSNSPVPDASALGVSPRLTSRFSHTSGSSFGYSPPATGHSIFGRQLAFRLGLSAFGGRRNTEEDSESNRHSRRRWGHESPLLYDSRSPSLRPASRGRSIGRSRSPSFRSGSMRPRIPRSAFSSPSPLPSSADEMNYSPSSRRMTLDLYHAFTTQDHDSNYAAEYNSQRHSVHDADDELILQSLSRRSTSLRSSSPVSIVISLNSGTQSESSISPHRTSYRDQRRSNTYDYSNSFERTLARASQIAPMDVEDTPNSPPFSIEQPSPHPPRPSSHIARLREEYLAEARARRELEAANMAHSAESVKRSRFRSWSFGRRPSEHVSSPKSISSPQLTTFTPNLDNMDTDKDLPPLPSSEETSPSSSRFGTFSSMASKATFRSQKSKNKEKGRQGGSVNARRTSADWSARQAAEGQSWEAEVARELITQMSFGEGYSRDFAASRDFGQHVGRASGEASYLSYTQSVETFQHPHYRDRSTQSLTIPTVSTFGRKDKGKAKEAFDFGMAPSASGNTVTFTDHDREVIPSSQSHTRSLSSRKAASTRSGNGSSASGSVGRTKTPSPPKSAMRQSQQRPPVDTSSTFLQLPALEFTAPTPRESPGDRSPSETAHSSHLPSALKPRASGSNLPPQITRSGSKGKRKAEDVEGGGTPPKEGHRATFAVEPRSHRASATSGSSHAPSSYHRKRARLSTSETLSRSASHDREVTTSTGTWSSRSSAQIAAVAAAAAARTSKPPSRAPSRASAFAASIGRSTGGSHYHQASSRRSISQMSATSIPISALVSPHAPSLSTRSQTYHMRDPRRPTKPFETPWSLRFASPSEPGSGSPAHAWMFFIGFILFPLWWFAAFWRIPRTRHVGGNEVEKAVTLDDPQVEFDAKSWRFRCRVMAFVSLFTYVPFIVLLAVFVRR</sequence>
<evidence type="ECO:0000256" key="2">
    <source>
        <dbReference type="SAM" id="Phobius"/>
    </source>
</evidence>
<feature type="compositionally biased region" description="Polar residues" evidence="1">
    <location>
        <begin position="838"/>
        <end position="847"/>
    </location>
</feature>
<feature type="compositionally biased region" description="Basic and acidic residues" evidence="1">
    <location>
        <begin position="213"/>
        <end position="223"/>
    </location>
</feature>
<feature type="compositionally biased region" description="Polar residues" evidence="1">
    <location>
        <begin position="359"/>
        <end position="370"/>
    </location>
</feature>
<feature type="compositionally biased region" description="Polar residues" evidence="1">
    <location>
        <begin position="474"/>
        <end position="495"/>
    </location>
</feature>
<feature type="region of interest" description="Disordered" evidence="1">
    <location>
        <begin position="468"/>
        <end position="563"/>
    </location>
</feature>
<feature type="compositionally biased region" description="Polar residues" evidence="1">
    <location>
        <begin position="545"/>
        <end position="555"/>
    </location>
</feature>
<feature type="compositionally biased region" description="Basic and acidic residues" evidence="1">
    <location>
        <begin position="14"/>
        <end position="30"/>
    </location>
</feature>
<feature type="compositionally biased region" description="Polar residues" evidence="1">
    <location>
        <begin position="127"/>
        <end position="137"/>
    </location>
</feature>
<feature type="compositionally biased region" description="Basic and acidic residues" evidence="1">
    <location>
        <begin position="85"/>
        <end position="94"/>
    </location>
</feature>
<comment type="caution">
    <text evidence="3">The sequence shown here is derived from an EMBL/GenBank/DDBJ whole genome shotgun (WGS) entry which is preliminary data.</text>
</comment>
<feature type="compositionally biased region" description="Low complexity" evidence="1">
    <location>
        <begin position="676"/>
        <end position="703"/>
    </location>
</feature>
<dbReference type="Proteomes" id="UP001556367">
    <property type="component" value="Unassembled WGS sequence"/>
</dbReference>
<feature type="region of interest" description="Disordered" evidence="1">
    <location>
        <begin position="357"/>
        <end position="426"/>
    </location>
</feature>
<feature type="region of interest" description="Disordered" evidence="1">
    <location>
        <begin position="1"/>
        <end position="167"/>
    </location>
</feature>
<protein>
    <recommendedName>
        <fullName evidence="5">Serine-rich protein</fullName>
    </recommendedName>
</protein>
<feature type="compositionally biased region" description="Low complexity" evidence="1">
    <location>
        <begin position="148"/>
        <end position="161"/>
    </location>
</feature>
<feature type="region of interest" description="Disordered" evidence="1">
    <location>
        <begin position="931"/>
        <end position="958"/>
    </location>
</feature>
<feature type="transmembrane region" description="Helical" evidence="2">
    <location>
        <begin position="1034"/>
        <end position="1054"/>
    </location>
</feature>
<evidence type="ECO:0000313" key="3">
    <source>
        <dbReference type="EMBL" id="KAL0960956.1"/>
    </source>
</evidence>
<feature type="compositionally biased region" description="Low complexity" evidence="1">
    <location>
        <begin position="55"/>
        <end position="66"/>
    </location>
</feature>
<feature type="region of interest" description="Disordered" evidence="1">
    <location>
        <begin position="211"/>
        <end position="291"/>
    </location>
</feature>
<feature type="compositionally biased region" description="Low complexity" evidence="1">
    <location>
        <begin position="507"/>
        <end position="526"/>
    </location>
</feature>